<sequence length="32" mass="3665">MVPTKTHEKMKKIPNCKVERVTSHLFLLPVCG</sequence>
<evidence type="ECO:0000313" key="1">
    <source>
        <dbReference type="EMBL" id="JAH83407.1"/>
    </source>
</evidence>
<organism evidence="1">
    <name type="scientific">Anguilla anguilla</name>
    <name type="common">European freshwater eel</name>
    <name type="synonym">Muraena anguilla</name>
    <dbReference type="NCBI Taxonomy" id="7936"/>
    <lineage>
        <taxon>Eukaryota</taxon>
        <taxon>Metazoa</taxon>
        <taxon>Chordata</taxon>
        <taxon>Craniata</taxon>
        <taxon>Vertebrata</taxon>
        <taxon>Euteleostomi</taxon>
        <taxon>Actinopterygii</taxon>
        <taxon>Neopterygii</taxon>
        <taxon>Teleostei</taxon>
        <taxon>Anguilliformes</taxon>
        <taxon>Anguillidae</taxon>
        <taxon>Anguilla</taxon>
    </lineage>
</organism>
<dbReference type="EMBL" id="GBXM01025170">
    <property type="protein sequence ID" value="JAH83407.1"/>
    <property type="molecule type" value="Transcribed_RNA"/>
</dbReference>
<reference evidence="1" key="1">
    <citation type="submission" date="2014-11" db="EMBL/GenBank/DDBJ databases">
        <authorList>
            <person name="Amaro Gonzalez C."/>
        </authorList>
    </citation>
    <scope>NUCLEOTIDE SEQUENCE</scope>
</reference>
<accession>A0A0E9VZ94</accession>
<protein>
    <submittedName>
        <fullName evidence="1">Uncharacterized protein</fullName>
    </submittedName>
</protein>
<reference evidence="1" key="2">
    <citation type="journal article" date="2015" name="Fish Shellfish Immunol.">
        <title>Early steps in the European eel (Anguilla anguilla)-Vibrio vulnificus interaction in the gills: Role of the RtxA13 toxin.</title>
        <authorList>
            <person name="Callol A."/>
            <person name="Pajuelo D."/>
            <person name="Ebbesson L."/>
            <person name="Teles M."/>
            <person name="MacKenzie S."/>
            <person name="Amaro C."/>
        </authorList>
    </citation>
    <scope>NUCLEOTIDE SEQUENCE</scope>
</reference>
<dbReference type="AlphaFoldDB" id="A0A0E9VZ94"/>
<proteinExistence type="predicted"/>
<name>A0A0E9VZ94_ANGAN</name>